<feature type="compositionally biased region" description="Low complexity" evidence="10">
    <location>
        <begin position="79"/>
        <end position="88"/>
    </location>
</feature>
<feature type="domain" description="TonB C-terminal" evidence="12">
    <location>
        <begin position="149"/>
        <end position="242"/>
    </location>
</feature>
<keyword evidence="7" id="KW-0653">Protein transport</keyword>
<evidence type="ECO:0000256" key="5">
    <source>
        <dbReference type="ARBA" id="ARBA00022519"/>
    </source>
</evidence>
<dbReference type="PANTHER" id="PTHR33446">
    <property type="entry name" value="PROTEIN TONB-RELATED"/>
    <property type="match status" value="1"/>
</dbReference>
<evidence type="ECO:0000259" key="12">
    <source>
        <dbReference type="PROSITE" id="PS52015"/>
    </source>
</evidence>
<evidence type="ECO:0000256" key="10">
    <source>
        <dbReference type="SAM" id="MobiDB-lite"/>
    </source>
</evidence>
<dbReference type="GO" id="GO:0055085">
    <property type="term" value="P:transmembrane transport"/>
    <property type="evidence" value="ECO:0007669"/>
    <property type="project" value="InterPro"/>
</dbReference>
<dbReference type="EMBL" id="FUIE01000034">
    <property type="protein sequence ID" value="SJM57650.1"/>
    <property type="molecule type" value="Genomic_DNA"/>
</dbReference>
<dbReference type="AlphaFoldDB" id="A0A1R4FNP4"/>
<dbReference type="Pfam" id="PF03544">
    <property type="entry name" value="TonB_C"/>
    <property type="match status" value="1"/>
</dbReference>
<evidence type="ECO:0000256" key="3">
    <source>
        <dbReference type="ARBA" id="ARBA00022448"/>
    </source>
</evidence>
<dbReference type="Proteomes" id="UP000195766">
    <property type="component" value="Unassembled WGS sequence"/>
</dbReference>
<proteinExistence type="inferred from homology"/>
<keyword evidence="6 11" id="KW-0812">Transmembrane</keyword>
<dbReference type="GO" id="GO:0005886">
    <property type="term" value="C:plasma membrane"/>
    <property type="evidence" value="ECO:0007669"/>
    <property type="project" value="UniProtKB-SubCell"/>
</dbReference>
<evidence type="ECO:0000256" key="1">
    <source>
        <dbReference type="ARBA" id="ARBA00004383"/>
    </source>
</evidence>
<evidence type="ECO:0000313" key="14">
    <source>
        <dbReference type="Proteomes" id="UP000195766"/>
    </source>
</evidence>
<sequence length="242" mass="25873">MSTTVLVEPQARRPRRQRSAWGRGVAASLLLHAAPLAIAGGFWAAHPEMVHIPDQAFEVELVRMQAPPRPPSEQPPGPQQTEAAAAPAQPKPPIQPRLQAVAPANVETLPLAVEPAPTPAVSAAPPAPATTAPPARPAPPAAVAASAQTWEGTLLAHLERRKRYPVEARAQRREGVVHVRFTMTREGRVLSAVLERSSGHAALDREAVALLRRAQPLPKPPPEIPGDPVSLSVPVEFFLRSR</sequence>
<evidence type="ECO:0000256" key="11">
    <source>
        <dbReference type="SAM" id="Phobius"/>
    </source>
</evidence>
<comment type="subcellular location">
    <subcellularLocation>
        <location evidence="1">Cell inner membrane</location>
        <topology evidence="1">Single-pass membrane protein</topology>
        <orientation evidence="1">Periplasmic side</orientation>
    </subcellularLocation>
</comment>
<accession>A0A1R4FNP4</accession>
<dbReference type="PROSITE" id="PS52015">
    <property type="entry name" value="TONB_CTD"/>
    <property type="match status" value="1"/>
</dbReference>
<feature type="compositionally biased region" description="Pro residues" evidence="10">
    <location>
        <begin position="67"/>
        <end position="78"/>
    </location>
</feature>
<feature type="compositionally biased region" description="Low complexity" evidence="10">
    <location>
        <begin position="117"/>
        <end position="133"/>
    </location>
</feature>
<evidence type="ECO:0000256" key="9">
    <source>
        <dbReference type="ARBA" id="ARBA00023136"/>
    </source>
</evidence>
<keyword evidence="5" id="KW-0997">Cell inner membrane</keyword>
<dbReference type="NCBIfam" id="TIGR01352">
    <property type="entry name" value="tonB_Cterm"/>
    <property type="match status" value="1"/>
</dbReference>
<feature type="transmembrane region" description="Helical" evidence="11">
    <location>
        <begin position="20"/>
        <end position="45"/>
    </location>
</feature>
<dbReference type="InterPro" id="IPR006260">
    <property type="entry name" value="TonB/TolA_C"/>
</dbReference>
<name>A0A1R4FNP4_BREDI</name>
<comment type="similarity">
    <text evidence="2">Belongs to the TonB family.</text>
</comment>
<feature type="region of interest" description="Disordered" evidence="10">
    <location>
        <begin position="117"/>
        <end position="141"/>
    </location>
</feature>
<gene>
    <name evidence="13" type="ORF">FM111_06015</name>
</gene>
<dbReference type="GO" id="GO:0015031">
    <property type="term" value="P:protein transport"/>
    <property type="evidence" value="ECO:0007669"/>
    <property type="project" value="UniProtKB-KW"/>
</dbReference>
<dbReference type="SUPFAM" id="SSF74653">
    <property type="entry name" value="TolA/TonB C-terminal domain"/>
    <property type="match status" value="1"/>
</dbReference>
<keyword evidence="9 11" id="KW-0472">Membrane</keyword>
<dbReference type="RefSeq" id="WP_087139999.1">
    <property type="nucleotide sequence ID" value="NZ_FUIE01000034.1"/>
</dbReference>
<organism evidence="13 14">
    <name type="scientific">Brevundimonas diminuta 3F5N</name>
    <dbReference type="NCBI Taxonomy" id="1255603"/>
    <lineage>
        <taxon>Bacteria</taxon>
        <taxon>Pseudomonadati</taxon>
        <taxon>Pseudomonadota</taxon>
        <taxon>Alphaproteobacteria</taxon>
        <taxon>Caulobacterales</taxon>
        <taxon>Caulobacteraceae</taxon>
        <taxon>Brevundimonas</taxon>
    </lineage>
</organism>
<evidence type="ECO:0000313" key="13">
    <source>
        <dbReference type="EMBL" id="SJM57650.1"/>
    </source>
</evidence>
<dbReference type="OrthoDB" id="8481221at2"/>
<dbReference type="Gene3D" id="3.30.1150.10">
    <property type="match status" value="1"/>
</dbReference>
<dbReference type="InterPro" id="IPR051045">
    <property type="entry name" value="TonB-dependent_transducer"/>
</dbReference>
<feature type="region of interest" description="Disordered" evidence="10">
    <location>
        <begin position="66"/>
        <end position="95"/>
    </location>
</feature>
<evidence type="ECO:0000256" key="8">
    <source>
        <dbReference type="ARBA" id="ARBA00022989"/>
    </source>
</evidence>
<evidence type="ECO:0000256" key="4">
    <source>
        <dbReference type="ARBA" id="ARBA00022475"/>
    </source>
</evidence>
<keyword evidence="8 11" id="KW-1133">Transmembrane helix</keyword>
<keyword evidence="4" id="KW-1003">Cell membrane</keyword>
<evidence type="ECO:0000256" key="6">
    <source>
        <dbReference type="ARBA" id="ARBA00022692"/>
    </source>
</evidence>
<keyword evidence="3" id="KW-0813">Transport</keyword>
<dbReference type="InterPro" id="IPR037682">
    <property type="entry name" value="TonB_C"/>
</dbReference>
<protein>
    <submittedName>
        <fullName evidence="13">Ferric siderophore transport system, periplasmic binding protein TonB</fullName>
    </submittedName>
</protein>
<evidence type="ECO:0000256" key="2">
    <source>
        <dbReference type="ARBA" id="ARBA00006555"/>
    </source>
</evidence>
<evidence type="ECO:0000256" key="7">
    <source>
        <dbReference type="ARBA" id="ARBA00022927"/>
    </source>
</evidence>
<reference evidence="13 14" key="1">
    <citation type="submission" date="2017-02" db="EMBL/GenBank/DDBJ databases">
        <authorList>
            <person name="Peterson S.W."/>
        </authorList>
    </citation>
    <scope>NUCLEOTIDE SEQUENCE [LARGE SCALE GENOMIC DNA]</scope>
    <source>
        <strain evidence="13 14">3F5N</strain>
    </source>
</reference>